<proteinExistence type="predicted"/>
<evidence type="ECO:0000256" key="3">
    <source>
        <dbReference type="ARBA" id="ARBA00023155"/>
    </source>
</evidence>
<dbReference type="GO" id="GO:0030154">
    <property type="term" value="P:cell differentiation"/>
    <property type="evidence" value="ECO:0007669"/>
    <property type="project" value="TreeGrafter"/>
</dbReference>
<feature type="region of interest" description="Disordered" evidence="7">
    <location>
        <begin position="111"/>
        <end position="177"/>
    </location>
</feature>
<evidence type="ECO:0000256" key="1">
    <source>
        <dbReference type="ARBA" id="ARBA00004123"/>
    </source>
</evidence>
<dbReference type="STRING" id="708197.A0A166TEA0"/>
<evidence type="ECO:0000256" key="7">
    <source>
        <dbReference type="SAM" id="MobiDB-lite"/>
    </source>
</evidence>
<accession>A0A166TEA0</accession>
<dbReference type="PANTHER" id="PTHR24324:SF5">
    <property type="entry name" value="HEMATOPOIETICALLY-EXPRESSED HOMEOBOX PROTEIN HHEX"/>
    <property type="match status" value="1"/>
</dbReference>
<organism evidence="9 10">
    <name type="scientific">Colletotrichum tofieldiae</name>
    <dbReference type="NCBI Taxonomy" id="708197"/>
    <lineage>
        <taxon>Eukaryota</taxon>
        <taxon>Fungi</taxon>
        <taxon>Dikarya</taxon>
        <taxon>Ascomycota</taxon>
        <taxon>Pezizomycotina</taxon>
        <taxon>Sordariomycetes</taxon>
        <taxon>Hypocreomycetidae</taxon>
        <taxon>Glomerellales</taxon>
        <taxon>Glomerellaceae</taxon>
        <taxon>Colletotrichum</taxon>
        <taxon>Colletotrichum spaethianum species complex</taxon>
    </lineage>
</organism>
<dbReference type="PROSITE" id="PS50071">
    <property type="entry name" value="HOMEOBOX_2"/>
    <property type="match status" value="1"/>
</dbReference>
<comment type="caution">
    <text evidence="9">The sequence shown here is derived from an EMBL/GenBank/DDBJ whole genome shotgun (WGS) entry which is preliminary data.</text>
</comment>
<evidence type="ECO:0000313" key="9">
    <source>
        <dbReference type="EMBL" id="KZL71964.1"/>
    </source>
</evidence>
<comment type="subcellular location">
    <subcellularLocation>
        <location evidence="1 5 6">Nucleus</location>
    </subcellularLocation>
</comment>
<keyword evidence="2 5" id="KW-0238">DNA-binding</keyword>
<dbReference type="CDD" id="cd00086">
    <property type="entry name" value="homeodomain"/>
    <property type="match status" value="1"/>
</dbReference>
<dbReference type="InterPro" id="IPR017970">
    <property type="entry name" value="Homeobox_CS"/>
</dbReference>
<dbReference type="InterPro" id="IPR009057">
    <property type="entry name" value="Homeodomain-like_sf"/>
</dbReference>
<feature type="non-terminal residue" evidence="9">
    <location>
        <position position="1"/>
    </location>
</feature>
<dbReference type="SMART" id="SM00389">
    <property type="entry name" value="HOX"/>
    <property type="match status" value="1"/>
</dbReference>
<evidence type="ECO:0000256" key="5">
    <source>
        <dbReference type="PROSITE-ProRule" id="PRU00108"/>
    </source>
</evidence>
<dbReference type="InterPro" id="IPR051000">
    <property type="entry name" value="Homeobox_DNA-bind_prot"/>
</dbReference>
<dbReference type="Pfam" id="PF00046">
    <property type="entry name" value="Homeodomain"/>
    <property type="match status" value="1"/>
</dbReference>
<dbReference type="GO" id="GO:0000978">
    <property type="term" value="F:RNA polymerase II cis-regulatory region sequence-specific DNA binding"/>
    <property type="evidence" value="ECO:0007669"/>
    <property type="project" value="TreeGrafter"/>
</dbReference>
<dbReference type="SUPFAM" id="SSF46689">
    <property type="entry name" value="Homeodomain-like"/>
    <property type="match status" value="1"/>
</dbReference>
<sequence>LIPLLDFGPRSLASWPHSSFYTFPSLTAPSFTTLLYLLSPLSVPDNHRTLFEIPDQLPDATYTETTRLANHPSPDQHRTTSKRSTASTSSYRTKKHEKLAMATEVENPVALAPNASTPGSSSPQDTSPTSASKMNQTPSPSASTHNGQGPSSQSRRPPRKSTLTQQQKNQKRQRATQDQLTTLEMEFNKNPTPTATVRERIAEEINMTERSVQIWFQNRRAKIKLLAKKSLETGEDIDSIPESMRAYLAMQAMESGKGLGGPFLGRTGLLPYGHSNMLIGGDQSGQGKVLIHHLTCRSLSIGKWTRVGQNTMDLIIFYSPDKCTMTYYINNEQAGYKIEYPFAYIKNIFLENQEGDPNKPGGIVIELNRPPNFFMDSSPQANGFFQCGDFTEDQQASQCLVHHLGGNPKVLSGQLAKLVSLEAFMNRNNPHPFIDQQHALSVSAPVSPTGRPSSQPNFAQPHIGMFQESWGINHMHPGMRGPGHKRQRSRSVPMAVDFSMLQTPMPSFYIQQPGEMSAPQTPGPNIYAPIPQQPGGLGPNLRIDTQAGFGLDMRQYPMSATTASPSEFPTSPNFFSQGPEPSPLPASSYNTPYGTAFLSPMANPSPNMIPPSVSPLSFGSHHGEPSIVEQSPPFSMPGRSASADIYQQGDNGSCAVSDDGTGLNEMYSKHTINLPMHPHSPAYGDQGQNDLDMNQLVQFDNVDPNSMSPESMHQTPH</sequence>
<keyword evidence="4 5" id="KW-0539">Nucleus</keyword>
<feature type="domain" description="Homeobox" evidence="8">
    <location>
        <begin position="166"/>
        <end position="226"/>
    </location>
</feature>
<feature type="region of interest" description="Disordered" evidence="7">
    <location>
        <begin position="66"/>
        <end position="95"/>
    </location>
</feature>
<dbReference type="EMBL" id="LFIV01000064">
    <property type="protein sequence ID" value="KZL71964.1"/>
    <property type="molecule type" value="Genomic_DNA"/>
</dbReference>
<gene>
    <name evidence="9" type="ORF">CT0861_06323</name>
</gene>
<dbReference type="AlphaFoldDB" id="A0A166TEA0"/>
<evidence type="ECO:0000256" key="2">
    <source>
        <dbReference type="ARBA" id="ARBA00023125"/>
    </source>
</evidence>
<dbReference type="GO" id="GO:0000981">
    <property type="term" value="F:DNA-binding transcription factor activity, RNA polymerase II-specific"/>
    <property type="evidence" value="ECO:0007669"/>
    <property type="project" value="InterPro"/>
</dbReference>
<dbReference type="GO" id="GO:0005634">
    <property type="term" value="C:nucleus"/>
    <property type="evidence" value="ECO:0007669"/>
    <property type="project" value="UniProtKB-SubCell"/>
</dbReference>
<feature type="compositionally biased region" description="Polar residues" evidence="7">
    <location>
        <begin position="114"/>
        <end position="146"/>
    </location>
</feature>
<dbReference type="Proteomes" id="UP000076552">
    <property type="component" value="Unassembled WGS sequence"/>
</dbReference>
<dbReference type="PANTHER" id="PTHR24324">
    <property type="entry name" value="HOMEOBOX PROTEIN HHEX"/>
    <property type="match status" value="1"/>
</dbReference>
<dbReference type="InterPro" id="IPR057939">
    <property type="entry name" value="TRF2_HOY1_PH"/>
</dbReference>
<protein>
    <submittedName>
        <fullName evidence="9">Homeobox domain-containing protein</fullName>
    </submittedName>
</protein>
<feature type="compositionally biased region" description="Low complexity" evidence="7">
    <location>
        <begin position="82"/>
        <end position="91"/>
    </location>
</feature>
<evidence type="ECO:0000256" key="4">
    <source>
        <dbReference type="ARBA" id="ARBA00023242"/>
    </source>
</evidence>
<evidence type="ECO:0000313" key="10">
    <source>
        <dbReference type="Proteomes" id="UP000076552"/>
    </source>
</evidence>
<keyword evidence="3 5" id="KW-0371">Homeobox</keyword>
<evidence type="ECO:0000259" key="8">
    <source>
        <dbReference type="PROSITE" id="PS50071"/>
    </source>
</evidence>
<dbReference type="InterPro" id="IPR001356">
    <property type="entry name" value="HD"/>
</dbReference>
<feature type="DNA-binding region" description="Homeobox" evidence="5">
    <location>
        <begin position="168"/>
        <end position="227"/>
    </location>
</feature>
<dbReference type="PROSITE" id="PS00027">
    <property type="entry name" value="HOMEOBOX_1"/>
    <property type="match status" value="1"/>
</dbReference>
<dbReference type="Pfam" id="PF24818">
    <property type="entry name" value="PH_TRF2_HOY1"/>
    <property type="match status" value="1"/>
</dbReference>
<evidence type="ECO:0000256" key="6">
    <source>
        <dbReference type="RuleBase" id="RU000682"/>
    </source>
</evidence>
<dbReference type="Gene3D" id="1.10.10.60">
    <property type="entry name" value="Homeodomain-like"/>
    <property type="match status" value="1"/>
</dbReference>
<name>A0A166TEA0_9PEZI</name>
<reference evidence="9 10" key="1">
    <citation type="submission" date="2015-06" db="EMBL/GenBank/DDBJ databases">
        <title>Survival trade-offs in plant roots during colonization by closely related pathogenic and mutualistic fungi.</title>
        <authorList>
            <person name="Hacquard S."/>
            <person name="Kracher B."/>
            <person name="Hiruma K."/>
            <person name="Weinman A."/>
            <person name="Muench P."/>
            <person name="Garrido Oter R."/>
            <person name="Ver Loren van Themaat E."/>
            <person name="Dallerey J.-F."/>
            <person name="Damm U."/>
            <person name="Henrissat B."/>
            <person name="Lespinet O."/>
            <person name="Thon M."/>
            <person name="Kemen E."/>
            <person name="McHardy A.C."/>
            <person name="Schulze-Lefert P."/>
            <person name="O'Connell R.J."/>
        </authorList>
    </citation>
    <scope>NUCLEOTIDE SEQUENCE [LARGE SCALE GENOMIC DNA]</scope>
    <source>
        <strain evidence="9 10">0861</strain>
    </source>
</reference>
<feature type="region of interest" description="Disordered" evidence="7">
    <location>
        <begin position="672"/>
        <end position="717"/>
    </location>
</feature>
<feature type="compositionally biased region" description="Polar residues" evidence="7">
    <location>
        <begin position="686"/>
        <end position="717"/>
    </location>
</feature>
<keyword evidence="10" id="KW-1185">Reference proteome</keyword>